<accession>A0A6H9YV32</accession>
<proteinExistence type="predicted"/>
<keyword evidence="2" id="KW-1185">Reference proteome</keyword>
<name>A0A6H9YV32_9ACTN</name>
<dbReference type="OrthoDB" id="342114at2"/>
<dbReference type="EMBL" id="WBMT01000016">
    <property type="protein sequence ID" value="KAB2344480.1"/>
    <property type="molecule type" value="Genomic_DNA"/>
</dbReference>
<comment type="caution">
    <text evidence="1">The sequence shown here is derived from an EMBL/GenBank/DDBJ whole genome shotgun (WGS) entry which is preliminary data.</text>
</comment>
<organism evidence="1 2">
    <name type="scientific">Actinomadura rudentiformis</name>
    <dbReference type="NCBI Taxonomy" id="359158"/>
    <lineage>
        <taxon>Bacteria</taxon>
        <taxon>Bacillati</taxon>
        <taxon>Actinomycetota</taxon>
        <taxon>Actinomycetes</taxon>
        <taxon>Streptosporangiales</taxon>
        <taxon>Thermomonosporaceae</taxon>
        <taxon>Actinomadura</taxon>
    </lineage>
</organism>
<evidence type="ECO:0000313" key="1">
    <source>
        <dbReference type="EMBL" id="KAB2344480.1"/>
    </source>
</evidence>
<dbReference type="RefSeq" id="WP_151565508.1">
    <property type="nucleotide sequence ID" value="NZ_WBMT01000016.1"/>
</dbReference>
<reference evidence="1 2" key="1">
    <citation type="submission" date="2019-09" db="EMBL/GenBank/DDBJ databases">
        <title>Actinomadura physcomitrii sp. nov., a novel actinomycete isolated from moss [Physcomitrium sphaericum (Ludw) Fuernr].</title>
        <authorList>
            <person name="Zhuang X."/>
            <person name="Liu C."/>
        </authorList>
    </citation>
    <scope>NUCLEOTIDE SEQUENCE [LARGE SCALE GENOMIC DNA]</scope>
    <source>
        <strain evidence="1 2">HMC1</strain>
    </source>
</reference>
<sequence>MHEIEFRVPGHGLVEVLIDGVLLLDLVREAELPYARYEQLERAEEFAPEAAPLLAGDYSEFLGRWTGWPTRHYLGEPVEVAYNQDDGETMLLGCTCGIAECWALLARIELTDTEVRWSGFRNNHRDWDLSATLGPFVFSRHQYETALTLTAADPAQKPSETDPPTQAGQ</sequence>
<gene>
    <name evidence="1" type="ORF">F8566_31640</name>
</gene>
<dbReference type="Proteomes" id="UP000468735">
    <property type="component" value="Unassembled WGS sequence"/>
</dbReference>
<dbReference type="AlphaFoldDB" id="A0A6H9YV32"/>
<evidence type="ECO:0000313" key="2">
    <source>
        <dbReference type="Proteomes" id="UP000468735"/>
    </source>
</evidence>
<protein>
    <submittedName>
        <fullName evidence="1">Uncharacterized protein</fullName>
    </submittedName>
</protein>